<keyword evidence="5 8" id="KW-0472">Membrane</keyword>
<comment type="subcellular location">
    <subcellularLocation>
        <location evidence="1">Cell membrane</location>
        <topology evidence="1">Multi-pass membrane protein</topology>
    </subcellularLocation>
</comment>
<evidence type="ECO:0000256" key="6">
    <source>
        <dbReference type="ARBA" id="ARBA00023180"/>
    </source>
</evidence>
<protein>
    <recommendedName>
        <fullName evidence="11">Chitin synthase</fullName>
    </recommendedName>
</protein>
<dbReference type="Proteomes" id="UP000177622">
    <property type="component" value="Unassembled WGS sequence"/>
</dbReference>
<dbReference type="RefSeq" id="XP_022486373.1">
    <property type="nucleotide sequence ID" value="XM_022633778.1"/>
</dbReference>
<evidence type="ECO:0000256" key="8">
    <source>
        <dbReference type="SAM" id="Phobius"/>
    </source>
</evidence>
<dbReference type="EMBL" id="LXJU01000015">
    <property type="protein sequence ID" value="OGE50927.1"/>
    <property type="molecule type" value="Genomic_DNA"/>
</dbReference>
<proteinExistence type="predicted"/>
<feature type="region of interest" description="Disordered" evidence="7">
    <location>
        <begin position="112"/>
        <end position="143"/>
    </location>
</feature>
<evidence type="ECO:0000256" key="1">
    <source>
        <dbReference type="ARBA" id="ARBA00004651"/>
    </source>
</evidence>
<gene>
    <name evidence="9" type="ORF">PENARI_c015G05496</name>
</gene>
<evidence type="ECO:0000256" key="5">
    <source>
        <dbReference type="ARBA" id="ARBA00023136"/>
    </source>
</evidence>
<dbReference type="STRING" id="1835702.A0A1F5LCV8"/>
<keyword evidence="4 8" id="KW-0812">Transmembrane</keyword>
<feature type="region of interest" description="Disordered" evidence="7">
    <location>
        <begin position="1"/>
        <end position="21"/>
    </location>
</feature>
<keyword evidence="10" id="KW-1185">Reference proteome</keyword>
<keyword evidence="2" id="KW-1003">Cell membrane</keyword>
<evidence type="ECO:0000256" key="3">
    <source>
        <dbReference type="ARBA" id="ARBA00022679"/>
    </source>
</evidence>
<dbReference type="GO" id="GO:0031505">
    <property type="term" value="P:fungal-type cell wall organization"/>
    <property type="evidence" value="ECO:0007669"/>
    <property type="project" value="TreeGrafter"/>
</dbReference>
<feature type="compositionally biased region" description="Polar residues" evidence="7">
    <location>
        <begin position="127"/>
        <end position="142"/>
    </location>
</feature>
<evidence type="ECO:0000313" key="10">
    <source>
        <dbReference type="Proteomes" id="UP000177622"/>
    </source>
</evidence>
<name>A0A1F5LCV8_PENAI</name>
<evidence type="ECO:0008006" key="11">
    <source>
        <dbReference type="Google" id="ProtNLM"/>
    </source>
</evidence>
<keyword evidence="8" id="KW-1133">Transmembrane helix</keyword>
<dbReference type="PANTHER" id="PTHR22914">
    <property type="entry name" value="CHITIN SYNTHASE"/>
    <property type="match status" value="1"/>
</dbReference>
<dbReference type="GO" id="GO:0004100">
    <property type="term" value="F:chitin synthase activity"/>
    <property type="evidence" value="ECO:0007669"/>
    <property type="project" value="InterPro"/>
</dbReference>
<evidence type="ECO:0000256" key="7">
    <source>
        <dbReference type="SAM" id="MobiDB-lite"/>
    </source>
</evidence>
<comment type="caution">
    <text evidence="9">The sequence shown here is derived from an EMBL/GenBank/DDBJ whole genome shotgun (WGS) entry which is preliminary data.</text>
</comment>
<feature type="transmembrane region" description="Helical" evidence="8">
    <location>
        <begin position="211"/>
        <end position="234"/>
    </location>
</feature>
<dbReference type="GeneID" id="34578512"/>
<accession>A0A1F5LCV8</accession>
<feature type="transmembrane region" description="Helical" evidence="8">
    <location>
        <begin position="591"/>
        <end position="616"/>
    </location>
</feature>
<evidence type="ECO:0000313" key="9">
    <source>
        <dbReference type="EMBL" id="OGE50927.1"/>
    </source>
</evidence>
<keyword evidence="3" id="KW-0808">Transferase</keyword>
<reference evidence="9 10" key="1">
    <citation type="journal article" date="2016" name="Sci. Rep.">
        <title>Penicillium arizonense, a new, genome sequenced fungal species, reveals a high chemical diversity in secreted metabolites.</title>
        <authorList>
            <person name="Grijseels S."/>
            <person name="Nielsen J.C."/>
            <person name="Randelovic M."/>
            <person name="Nielsen J."/>
            <person name="Nielsen K.F."/>
            <person name="Workman M."/>
            <person name="Frisvad J.C."/>
        </authorList>
    </citation>
    <scope>NUCLEOTIDE SEQUENCE [LARGE SCALE GENOMIC DNA]</scope>
    <source>
        <strain evidence="9 10">CBS 141311</strain>
    </source>
</reference>
<evidence type="ECO:0000256" key="4">
    <source>
        <dbReference type="ARBA" id="ARBA00022692"/>
    </source>
</evidence>
<dbReference type="GO" id="GO:0030428">
    <property type="term" value="C:cell septum"/>
    <property type="evidence" value="ECO:0007669"/>
    <property type="project" value="TreeGrafter"/>
</dbReference>
<organism evidence="9 10">
    <name type="scientific">Penicillium arizonense</name>
    <dbReference type="NCBI Taxonomy" id="1835702"/>
    <lineage>
        <taxon>Eukaryota</taxon>
        <taxon>Fungi</taxon>
        <taxon>Dikarya</taxon>
        <taxon>Ascomycota</taxon>
        <taxon>Pezizomycotina</taxon>
        <taxon>Eurotiomycetes</taxon>
        <taxon>Eurotiomycetidae</taxon>
        <taxon>Eurotiales</taxon>
        <taxon>Aspergillaceae</taxon>
        <taxon>Penicillium</taxon>
    </lineage>
</organism>
<keyword evidence="6" id="KW-0325">Glycoprotein</keyword>
<sequence length="620" mass="69912">MSALSEAVPRRNNATGVVEKAGSPSVRNKLLDLPESVFRADAPIAAASRDFQNFQTPSIPPKLHLAKFTIPRVPEQAFPGGRIGRAESHSLPEDTAGRCVADVNKRVHFESHPGLSGEATKPKVNHTVPTPSPNFSRPNGRQSPDMMIGERTDWASSQVVTPRLAEPEHDLVKAGKQKRRMQKNAVQVSQLSINTFLIFAVWRWAAYFYVFIPFVALALVLNCIMVFSILLFTVKHKFLLPEERELPARPETIVYLLPCYNETREELTKSLDSLAQQREIEGHKQSLIIICDGKVRGQGMQKTTADTLSQDILVISTFRRRITAAYLAWDQSEMDITIQKGTYKDLPYIAILKDFNQGKRDALILARTFLYNFNIRAQNPQTRLSQSLFSELSSFLINDCGIKKASCLVGMDADTYFDDVCVAELLKESRYRYTVGVSGYVSVDFQGYNWNLLRLYQSTEYTVSQGLRRMHQSIATKKVSCLPGCCQLLKVCETTCGDQVLINLFGYFPKPTDGLLKQIRATASEDRNHVCLMLSARSNAQTRQALRAHAYTVVPDSVPIFLSQRKRWTLGATSNDLMLVTSRGIQWFERVLAFCNVWTWFLNIFILACLACLIYACFCE</sequence>
<dbReference type="Pfam" id="PF03142">
    <property type="entry name" value="Chitin_synth_2"/>
    <property type="match status" value="2"/>
</dbReference>
<dbReference type="GO" id="GO:0006031">
    <property type="term" value="P:chitin biosynthetic process"/>
    <property type="evidence" value="ECO:0007669"/>
    <property type="project" value="TreeGrafter"/>
</dbReference>
<dbReference type="AlphaFoldDB" id="A0A1F5LCV8"/>
<dbReference type="InterPro" id="IPR004835">
    <property type="entry name" value="Chitin_synth"/>
</dbReference>
<evidence type="ECO:0000256" key="2">
    <source>
        <dbReference type="ARBA" id="ARBA00022475"/>
    </source>
</evidence>
<dbReference type="OrthoDB" id="370884at2759"/>
<dbReference type="GO" id="GO:0005886">
    <property type="term" value="C:plasma membrane"/>
    <property type="evidence" value="ECO:0007669"/>
    <property type="project" value="UniProtKB-SubCell"/>
</dbReference>
<dbReference type="PANTHER" id="PTHR22914:SF13">
    <property type="entry name" value="CHITIN SYNTHASE"/>
    <property type="match status" value="1"/>
</dbReference>